<accession>A0A831LHK1</accession>
<sequence>MMEAIRQIVNVKNKALKINLPDDFEAKKVEVIILTVEDEKLQKKSISKLRGKLNLTDEQYIDFQKDVEKSREEWGKNI</sequence>
<name>A0A831LHK1_9BACT</name>
<proteinExistence type="predicted"/>
<evidence type="ECO:0000313" key="1">
    <source>
        <dbReference type="EMBL" id="HDR51687.1"/>
    </source>
</evidence>
<protein>
    <submittedName>
        <fullName evidence="1">Uncharacterized protein</fullName>
    </submittedName>
</protein>
<gene>
    <name evidence="1" type="ORF">ENN90_08735</name>
</gene>
<dbReference type="EMBL" id="DSDK01000475">
    <property type="protein sequence ID" value="HDR51687.1"/>
    <property type="molecule type" value="Genomic_DNA"/>
</dbReference>
<dbReference type="AlphaFoldDB" id="A0A831LHK1"/>
<organism evidence="1">
    <name type="scientific">Mariniphaga anaerophila</name>
    <dbReference type="NCBI Taxonomy" id="1484053"/>
    <lineage>
        <taxon>Bacteria</taxon>
        <taxon>Pseudomonadati</taxon>
        <taxon>Bacteroidota</taxon>
        <taxon>Bacteroidia</taxon>
        <taxon>Marinilabiliales</taxon>
        <taxon>Prolixibacteraceae</taxon>
        <taxon>Mariniphaga</taxon>
    </lineage>
</organism>
<dbReference type="Proteomes" id="UP000886047">
    <property type="component" value="Unassembled WGS sequence"/>
</dbReference>
<comment type="caution">
    <text evidence="1">The sequence shown here is derived from an EMBL/GenBank/DDBJ whole genome shotgun (WGS) entry which is preliminary data.</text>
</comment>
<reference evidence="1" key="1">
    <citation type="journal article" date="2020" name="mSystems">
        <title>Genome- and Community-Level Interaction Insights into Carbon Utilization and Element Cycling Functions of Hydrothermarchaeota in Hydrothermal Sediment.</title>
        <authorList>
            <person name="Zhou Z."/>
            <person name="Liu Y."/>
            <person name="Xu W."/>
            <person name="Pan J."/>
            <person name="Luo Z.H."/>
            <person name="Li M."/>
        </authorList>
    </citation>
    <scope>NUCLEOTIDE SEQUENCE [LARGE SCALE GENOMIC DNA]</scope>
    <source>
        <strain evidence="1">SpSt-1217</strain>
    </source>
</reference>